<accession>A0A2U1D3A1</accession>
<evidence type="ECO:0000313" key="3">
    <source>
        <dbReference type="Proteomes" id="UP000245433"/>
    </source>
</evidence>
<protein>
    <submittedName>
        <fullName evidence="2">DNA replication protein DnaC</fullName>
    </submittedName>
</protein>
<comment type="caution">
    <text evidence="2">The sequence shown here is derived from an EMBL/GenBank/DDBJ whole genome shotgun (WGS) entry which is preliminary data.</text>
</comment>
<dbReference type="CDD" id="cd00009">
    <property type="entry name" value="AAA"/>
    <property type="match status" value="1"/>
</dbReference>
<organism evidence="2 3">
    <name type="scientific">Convivina intestini</name>
    <dbReference type="NCBI Taxonomy" id="1505726"/>
    <lineage>
        <taxon>Bacteria</taxon>
        <taxon>Bacillati</taxon>
        <taxon>Bacillota</taxon>
        <taxon>Bacilli</taxon>
        <taxon>Lactobacillales</taxon>
        <taxon>Lactobacillaceae</taxon>
        <taxon>Convivina</taxon>
    </lineage>
</organism>
<dbReference type="PANTHER" id="PTHR30050:SF4">
    <property type="entry name" value="ATP-BINDING PROTEIN RV3427C IN INSERTION SEQUENCE-RELATED"/>
    <property type="match status" value="1"/>
</dbReference>
<name>A0A2U1D3A1_9LACO</name>
<keyword evidence="3" id="KW-1185">Reference proteome</keyword>
<dbReference type="EMBL" id="QEKT01000017">
    <property type="protein sequence ID" value="PVY82099.1"/>
    <property type="molecule type" value="Genomic_DNA"/>
</dbReference>
<dbReference type="InterPro" id="IPR003593">
    <property type="entry name" value="AAA+_ATPase"/>
</dbReference>
<evidence type="ECO:0000313" key="2">
    <source>
        <dbReference type="EMBL" id="PVY82099.1"/>
    </source>
</evidence>
<dbReference type="InterPro" id="IPR027417">
    <property type="entry name" value="P-loop_NTPase"/>
</dbReference>
<dbReference type="PANTHER" id="PTHR30050">
    <property type="entry name" value="CHROMOSOMAL REPLICATION INITIATOR PROTEIN DNAA"/>
    <property type="match status" value="1"/>
</dbReference>
<dbReference type="SMART" id="SM00382">
    <property type="entry name" value="AAA"/>
    <property type="match status" value="1"/>
</dbReference>
<evidence type="ECO:0000259" key="1">
    <source>
        <dbReference type="SMART" id="SM00382"/>
    </source>
</evidence>
<proteinExistence type="predicted"/>
<dbReference type="SUPFAM" id="SSF52540">
    <property type="entry name" value="P-loop containing nucleoside triphosphate hydrolases"/>
    <property type="match status" value="1"/>
</dbReference>
<dbReference type="GO" id="GO:0005524">
    <property type="term" value="F:ATP binding"/>
    <property type="evidence" value="ECO:0007669"/>
    <property type="project" value="InterPro"/>
</dbReference>
<dbReference type="AlphaFoldDB" id="A0A2U1D3A1"/>
<sequence>MQAIGEALKPLDKLPQVQEAKQALASMSAKEQAEWFYNHHLEADAQAYQSIINGRRKEFERFSVWGMMGKQSFSFDKWHPELQKDKVRALEIKRQAWKLAELVLRGAGRNITVAGEPGTGKTALVLAMINHIQEQSDKTVMFISIATLAEKLHQFRDEQVQRRVQHIKQLMQKADVLVIDDFGTEVANGSASDTLQRFYFEIGEARQARDENGQRIYTTIITTNLNSKEIIAKYDPKVVSRLISKKAENQLKFKGLEDVRE</sequence>
<dbReference type="InterPro" id="IPR002611">
    <property type="entry name" value="IstB_ATP-bd"/>
</dbReference>
<reference evidence="2 3" key="1">
    <citation type="submission" date="2018-04" db="EMBL/GenBank/DDBJ databases">
        <title>Genomic Encyclopedia of Type Strains, Phase IV (KMG-IV): sequencing the most valuable type-strain genomes for metagenomic binning, comparative biology and taxonomic classification.</title>
        <authorList>
            <person name="Goeker M."/>
        </authorList>
    </citation>
    <scope>NUCLEOTIDE SEQUENCE [LARGE SCALE GENOMIC DNA]</scope>
    <source>
        <strain evidence="2 3">DSM 28795</strain>
    </source>
</reference>
<gene>
    <name evidence="2" type="ORF">C7384_1178</name>
</gene>
<dbReference type="GO" id="GO:0006260">
    <property type="term" value="P:DNA replication"/>
    <property type="evidence" value="ECO:0007669"/>
    <property type="project" value="TreeGrafter"/>
</dbReference>
<dbReference type="Proteomes" id="UP000245433">
    <property type="component" value="Unassembled WGS sequence"/>
</dbReference>
<dbReference type="OrthoDB" id="2307409at2"/>
<dbReference type="RefSeq" id="WP_116585400.1">
    <property type="nucleotide sequence ID" value="NZ_CAKOEX010000018.1"/>
</dbReference>
<feature type="domain" description="AAA+ ATPase" evidence="1">
    <location>
        <begin position="107"/>
        <end position="244"/>
    </location>
</feature>
<dbReference type="Pfam" id="PF01695">
    <property type="entry name" value="IstB_IS21"/>
    <property type="match status" value="1"/>
</dbReference>
<dbReference type="Gene3D" id="3.40.50.300">
    <property type="entry name" value="P-loop containing nucleotide triphosphate hydrolases"/>
    <property type="match status" value="1"/>
</dbReference>